<proteinExistence type="predicted"/>
<dbReference type="EMBL" id="KE651168">
    <property type="protein sequence ID" value="EEB06210.1"/>
    <property type="molecule type" value="Genomic_DNA"/>
</dbReference>
<dbReference type="PANTHER" id="PTHR47942">
    <property type="entry name" value="TETRATRICOPEPTIDE REPEAT (TPR)-LIKE SUPERFAMILY PROTEIN-RELATED"/>
    <property type="match status" value="1"/>
</dbReference>
<dbReference type="Gene3D" id="1.25.40.10">
    <property type="entry name" value="Tetratricopeptide repeat domain"/>
    <property type="match status" value="2"/>
</dbReference>
<reference evidence="3 5" key="1">
    <citation type="journal article" date="2011" name="Science">
        <title>Comparative functional genomics of the fission yeasts.</title>
        <authorList>
            <person name="Rhind N."/>
            <person name="Chen Z."/>
            <person name="Yassour M."/>
            <person name="Thompson D.A."/>
            <person name="Haas B.J."/>
            <person name="Habib N."/>
            <person name="Wapinski I."/>
            <person name="Roy S."/>
            <person name="Lin M.F."/>
            <person name="Heiman D.I."/>
            <person name="Young S.K."/>
            <person name="Furuya K."/>
            <person name="Guo Y."/>
            <person name="Pidoux A."/>
            <person name="Chen H.M."/>
            <person name="Robbertse B."/>
            <person name="Goldberg J.M."/>
            <person name="Aoki K."/>
            <person name="Bayne E.H."/>
            <person name="Berlin A.M."/>
            <person name="Desjardins C.A."/>
            <person name="Dobbs E."/>
            <person name="Dukaj L."/>
            <person name="Fan L."/>
            <person name="FitzGerald M.G."/>
            <person name="French C."/>
            <person name="Gujja S."/>
            <person name="Hansen K."/>
            <person name="Keifenheim D."/>
            <person name="Levin J.Z."/>
            <person name="Mosher R.A."/>
            <person name="Mueller C.A."/>
            <person name="Pfiffner J."/>
            <person name="Priest M."/>
            <person name="Russ C."/>
            <person name="Smialowska A."/>
            <person name="Swoboda P."/>
            <person name="Sykes S.M."/>
            <person name="Vaughn M."/>
            <person name="Vengrova S."/>
            <person name="Yoder R."/>
            <person name="Zeng Q."/>
            <person name="Allshire R."/>
            <person name="Baulcombe D."/>
            <person name="Birren B.W."/>
            <person name="Brown W."/>
            <person name="Ekwall K."/>
            <person name="Kellis M."/>
            <person name="Leatherwood J."/>
            <person name="Levin H."/>
            <person name="Margalit H."/>
            <person name="Martienssen R."/>
            <person name="Nieduszynski C.A."/>
            <person name="Spatafora J.W."/>
            <person name="Friedman N."/>
            <person name="Dalgaard J.Z."/>
            <person name="Baumann P."/>
            <person name="Niki H."/>
            <person name="Regev A."/>
            <person name="Nusbaum C."/>
        </authorList>
    </citation>
    <scope>NUCLEOTIDE SEQUENCE [LARGE SCALE GENOMIC DNA]</scope>
    <source>
        <strain evidence="5">yFS275 / FY16936</strain>
    </source>
</reference>
<evidence type="ECO:0000256" key="1">
    <source>
        <dbReference type="ARBA" id="ARBA00022737"/>
    </source>
</evidence>
<dbReference type="OMA" id="PELAWEC"/>
<evidence type="ECO:0000313" key="4">
    <source>
        <dbReference type="JaponicusDB" id="SJAG_01249"/>
    </source>
</evidence>
<dbReference type="JaponicusDB" id="SJAG_01249">
    <property type="gene designation" value="ppr4"/>
</dbReference>
<dbReference type="InterPro" id="IPR011990">
    <property type="entry name" value="TPR-like_helical_dom_sf"/>
</dbReference>
<name>B6K060_SCHJY</name>
<evidence type="ECO:0000256" key="2">
    <source>
        <dbReference type="PROSITE-ProRule" id="PRU00708"/>
    </source>
</evidence>
<dbReference type="VEuPathDB" id="FungiDB:SJAG_01249"/>
<accession>B6K060</accession>
<feature type="repeat" description="PPR" evidence="2">
    <location>
        <begin position="439"/>
        <end position="473"/>
    </location>
</feature>
<dbReference type="InterPro" id="IPR002885">
    <property type="entry name" value="PPR_rpt"/>
</dbReference>
<keyword evidence="1" id="KW-0677">Repeat</keyword>
<keyword evidence="5" id="KW-1185">Reference proteome</keyword>
<dbReference type="OrthoDB" id="185373at2759"/>
<dbReference type="PROSITE" id="PS51375">
    <property type="entry name" value="PPR"/>
    <property type="match status" value="1"/>
</dbReference>
<dbReference type="eggNOG" id="KOG4197">
    <property type="taxonomic scope" value="Eukaryota"/>
</dbReference>
<evidence type="ECO:0000313" key="3">
    <source>
        <dbReference type="EMBL" id="EEB06210.1"/>
    </source>
</evidence>
<dbReference type="GO" id="GO:0005739">
    <property type="term" value="C:mitochondrion"/>
    <property type="evidence" value="ECO:0007669"/>
    <property type="project" value="UniProtKB-ARBA"/>
</dbReference>
<dbReference type="AlphaFoldDB" id="B6K060"/>
<sequence>MACLLRRRFLDSGTFNFVNNFHSVANSEAHWFPALRKRRKKLNSDHAHFTDDKLEQSWATLRSIPPKAHPSNLKFQVSQAWDRTLSSKHDPQYEKVHEQNSNPILDAALYKDALIRRTVQPVDEKTIDSIYKNYLRALRSTHSLNPISLNQLLQDLLRLDAPEHALFLLIEAVRLYFPRKQFYDAYNVTNPWHSIIQSILARLPSPESTIQSMTLMTNDLNIDTALFLLYYECFLFRASNGELTKAIQLFKLMNRLRNGKISDSPIVLALLAVDCERPKLALQYYSQYIRNSKLNHDNRVAQLLLKICITADAETACQSLSFLQKWILVNSFEPSYENLRMFAFILLKFGSKTKPDDLFRRYQITFKRFRTQPLVHAILSLYSEFCDFRNTLKWYQKFVSISHKQDLSCIKSLFSTSVSLDADSWNREMRRYPYGTIKDVLAFSITMSLFCRRGDTQMMDEVFHHFVSHDVVPNEHILGIYLKGSLVSPTRAKFDQVLQLLDYYNIVPSVTTLTVILDASLKYGDEHLYNETLQRLEVAGSYNSPYVYTIRMHHFVKVREYVKCLELFSEINNPNTHHYTIAICCLVRLKQFHKIPELQRKMEEQNVPLSVVTVIMLIWAYSKEGLNGIQKARDLLQRTLQHRSFFISINTPMPEFALPAGLYAPIVKTLVSNEQFTEAKAIFADYLSQLEKKTVSTPDLPLFESVIQLFSETAEDELVQQFWERAVQVTMQRFGRFRLSRNSNKIQTIPFITDGCSSMLNSTSLVYFTHLASRRKFPQIEMTWKNLEDRGFRMDSLLWNKRVLWNLEGDLLDTALFNASKYLAIVQDDSGKHEFSTNDVLTSFINNQFYHSTAKTLQDKLFASLERGYMYCADGSITNTVHFLKSHLKIIKELLKYLEDVNPTGKHVLRVLSEADKHSWST</sequence>
<protein>
    <submittedName>
        <fullName evidence="3">Translation regulator</fullName>
    </submittedName>
</protein>
<dbReference type="Proteomes" id="UP000001744">
    <property type="component" value="Unassembled WGS sequence"/>
</dbReference>
<dbReference type="InterPro" id="IPR051222">
    <property type="entry name" value="PPR/CCM1_RNA-binding"/>
</dbReference>
<gene>
    <name evidence="4" type="primary">ppr4</name>
    <name evidence="3" type="ORF">SJAG_01249</name>
</gene>
<dbReference type="RefSeq" id="XP_002172503.1">
    <property type="nucleotide sequence ID" value="XM_002172467.2"/>
</dbReference>
<dbReference type="HOGENOM" id="CLU_316453_0_0_1"/>
<evidence type="ECO:0000313" key="5">
    <source>
        <dbReference type="Proteomes" id="UP000001744"/>
    </source>
</evidence>
<organism evidence="3 5">
    <name type="scientific">Schizosaccharomyces japonicus (strain yFS275 / FY16936)</name>
    <name type="common">Fission yeast</name>
    <dbReference type="NCBI Taxonomy" id="402676"/>
    <lineage>
        <taxon>Eukaryota</taxon>
        <taxon>Fungi</taxon>
        <taxon>Dikarya</taxon>
        <taxon>Ascomycota</taxon>
        <taxon>Taphrinomycotina</taxon>
        <taxon>Schizosaccharomycetes</taxon>
        <taxon>Schizosaccharomycetales</taxon>
        <taxon>Schizosaccharomycetaceae</taxon>
        <taxon>Schizosaccharomyces</taxon>
    </lineage>
</organism>
<dbReference type="STRING" id="402676.B6K060"/>
<dbReference type="GeneID" id="7048399"/>